<evidence type="ECO:0008006" key="5">
    <source>
        <dbReference type="Google" id="ProtNLM"/>
    </source>
</evidence>
<evidence type="ECO:0000313" key="3">
    <source>
        <dbReference type="Proteomes" id="UP000050413"/>
    </source>
</evidence>
<evidence type="ECO:0000313" key="4">
    <source>
        <dbReference type="Proteomes" id="UP000182045"/>
    </source>
</evidence>
<dbReference type="EMBL" id="FBYC01000001">
    <property type="protein sequence ID" value="CUX79655.1"/>
    <property type="molecule type" value="Genomic_DNA"/>
</dbReference>
<dbReference type="Proteomes" id="UP000050413">
    <property type="component" value="Unassembled WGS sequence"/>
</dbReference>
<evidence type="ECO:0000313" key="2">
    <source>
        <dbReference type="EMBL" id="KPP92360.1"/>
    </source>
</evidence>
<accession>A0A0P7WDZ5</accession>
<organism evidence="2 3">
    <name type="scientific">Roseibaca calidilacus</name>
    <dbReference type="NCBI Taxonomy" id="1666912"/>
    <lineage>
        <taxon>Bacteria</taxon>
        <taxon>Pseudomonadati</taxon>
        <taxon>Pseudomonadota</taxon>
        <taxon>Alphaproteobacteria</taxon>
        <taxon>Rhodobacterales</taxon>
        <taxon>Paracoccaceae</taxon>
        <taxon>Roseinatronobacter</taxon>
    </lineage>
</organism>
<name>A0A0P7WDZ5_9RHOB</name>
<protein>
    <recommendedName>
        <fullName evidence="5">RiboL-PSP-HEPN domain-containing protein</fullName>
    </recommendedName>
</protein>
<reference evidence="1 4" key="2">
    <citation type="submission" date="2016-01" db="EMBL/GenBank/DDBJ databases">
        <authorList>
            <person name="Varghese N."/>
        </authorList>
    </citation>
    <scope>NUCLEOTIDE SEQUENCE [LARGE SCALE GENOMIC DNA]</scope>
    <source>
        <strain evidence="1 4">HL-91</strain>
    </source>
</reference>
<reference evidence="2 3" key="1">
    <citation type="submission" date="2015-09" db="EMBL/GenBank/DDBJ databases">
        <title>Identification and resolution of microdiversity through metagenomic sequencing of parallel consortia.</title>
        <authorList>
            <person name="Nelson W.C."/>
            <person name="Romine M.F."/>
            <person name="Lindemann S.R."/>
        </authorList>
    </citation>
    <scope>NUCLEOTIDE SEQUENCE [LARGE SCALE GENOMIC DNA]</scope>
    <source>
        <strain evidence="2">HL-91</strain>
    </source>
</reference>
<dbReference type="EMBL" id="LJSG01000012">
    <property type="protein sequence ID" value="KPP92360.1"/>
    <property type="molecule type" value="Genomic_DNA"/>
</dbReference>
<keyword evidence="4" id="KW-1185">Reference proteome</keyword>
<dbReference type="Proteomes" id="UP000182045">
    <property type="component" value="Unassembled WGS sequence"/>
</dbReference>
<dbReference type="AlphaFoldDB" id="A0A0P7WDZ5"/>
<dbReference type="OrthoDB" id="5185505at2"/>
<sequence length="197" mass="22450">MAKKKSSRIPAERFISECAEITEFLEFTISNNASDKHISWAHEYAIMKLYREFEQMLLECLIAGLNRNTSALSDYQGFEFPKNLTDEVCEYLIIGNGYFDFKGQKEIVNKCKRFVGENNFLTTVLKDPSYKDTLNKLLALRNYAAHDSSQSKKRALDSIGAQRIGTAGSYLKTQGRCQSIISEMRSIAQRIAEEAPY</sequence>
<gene>
    <name evidence="1" type="ORF">Ga0058931_0339</name>
    <name evidence="2" type="ORF">HLUCCA05_08750</name>
</gene>
<dbReference type="RefSeq" id="WP_072244427.1">
    <property type="nucleotide sequence ID" value="NZ_FBYC01000001.1"/>
</dbReference>
<comment type="caution">
    <text evidence="2">The sequence shown here is derived from an EMBL/GenBank/DDBJ whole genome shotgun (WGS) entry which is preliminary data.</text>
</comment>
<proteinExistence type="predicted"/>
<dbReference type="STRING" id="1666912.Ga0058931_0339"/>
<evidence type="ECO:0000313" key="1">
    <source>
        <dbReference type="EMBL" id="CUX79655.1"/>
    </source>
</evidence>